<comment type="caution">
    <text evidence="3">The sequence shown here is derived from an EMBL/GenBank/DDBJ whole genome shotgun (WGS) entry which is preliminary data.</text>
</comment>
<feature type="chain" id="PRO_5046930062" evidence="2">
    <location>
        <begin position="28"/>
        <end position="125"/>
    </location>
</feature>
<organism evidence="3 4">
    <name type="scientific">Porites lobata</name>
    <dbReference type="NCBI Taxonomy" id="104759"/>
    <lineage>
        <taxon>Eukaryota</taxon>
        <taxon>Metazoa</taxon>
        <taxon>Cnidaria</taxon>
        <taxon>Anthozoa</taxon>
        <taxon>Hexacorallia</taxon>
        <taxon>Scleractinia</taxon>
        <taxon>Fungiina</taxon>
        <taxon>Poritidae</taxon>
        <taxon>Porites</taxon>
    </lineage>
</organism>
<keyword evidence="4" id="KW-1185">Reference proteome</keyword>
<gene>
    <name evidence="3" type="ORF">PLOB_00023879</name>
</gene>
<feature type="region of interest" description="Disordered" evidence="1">
    <location>
        <begin position="87"/>
        <end position="125"/>
    </location>
</feature>
<protein>
    <submittedName>
        <fullName evidence="3">Uncharacterized protein</fullName>
    </submittedName>
</protein>
<feature type="signal peptide" evidence="2">
    <location>
        <begin position="1"/>
        <end position="27"/>
    </location>
</feature>
<feature type="compositionally biased region" description="Basic and acidic residues" evidence="1">
    <location>
        <begin position="97"/>
        <end position="106"/>
    </location>
</feature>
<feature type="compositionally biased region" description="Basic residues" evidence="1">
    <location>
        <begin position="32"/>
        <end position="46"/>
    </location>
</feature>
<accession>A0ABN8RRG5</accession>
<name>A0ABN8RRG5_9CNID</name>
<evidence type="ECO:0000256" key="2">
    <source>
        <dbReference type="SAM" id="SignalP"/>
    </source>
</evidence>
<evidence type="ECO:0000256" key="1">
    <source>
        <dbReference type="SAM" id="MobiDB-lite"/>
    </source>
</evidence>
<dbReference type="EMBL" id="CALNXK010000282">
    <property type="protein sequence ID" value="CAH3180730.1"/>
    <property type="molecule type" value="Genomic_DNA"/>
</dbReference>
<reference evidence="3 4" key="1">
    <citation type="submission" date="2022-05" db="EMBL/GenBank/DDBJ databases">
        <authorList>
            <consortium name="Genoscope - CEA"/>
            <person name="William W."/>
        </authorList>
    </citation>
    <scope>NUCLEOTIDE SEQUENCE [LARGE SCALE GENOMIC DNA]</scope>
</reference>
<feature type="region of interest" description="Disordered" evidence="1">
    <location>
        <begin position="32"/>
        <end position="53"/>
    </location>
</feature>
<dbReference type="Proteomes" id="UP001159405">
    <property type="component" value="Unassembled WGS sequence"/>
</dbReference>
<keyword evidence="2" id="KW-0732">Signal</keyword>
<evidence type="ECO:0000313" key="3">
    <source>
        <dbReference type="EMBL" id="CAH3180730.1"/>
    </source>
</evidence>
<evidence type="ECO:0000313" key="4">
    <source>
        <dbReference type="Proteomes" id="UP001159405"/>
    </source>
</evidence>
<proteinExistence type="predicted"/>
<sequence>MTTSRSNWMKLLSMMLVVLLLLDAINARSIKKAKKKSRSRPKHCGAKGHPCEPGSRKLCCAEGYTCKVIKTVINLTKHQEKITKIGVCRPVPPAGSGEREVEEHRPTVKVKTPSKIPHPSQSLRL</sequence>